<keyword evidence="4" id="KW-1185">Reference proteome</keyword>
<name>A0A938YDR2_9ACTN</name>
<feature type="chain" id="PRO_5039022732" description="Peptidase A2 domain-containing protein" evidence="2">
    <location>
        <begin position="30"/>
        <end position="381"/>
    </location>
</feature>
<feature type="compositionally biased region" description="Gly residues" evidence="1">
    <location>
        <begin position="43"/>
        <end position="59"/>
    </location>
</feature>
<dbReference type="Gene3D" id="2.40.70.10">
    <property type="entry name" value="Acid Proteases"/>
    <property type="match status" value="1"/>
</dbReference>
<dbReference type="RefSeq" id="WP_205260902.1">
    <property type="nucleotide sequence ID" value="NZ_JAERWK010000015.1"/>
</dbReference>
<evidence type="ECO:0008006" key="5">
    <source>
        <dbReference type="Google" id="ProtNLM"/>
    </source>
</evidence>
<dbReference type="Proteomes" id="UP000663792">
    <property type="component" value="Unassembled WGS sequence"/>
</dbReference>
<evidence type="ECO:0000313" key="4">
    <source>
        <dbReference type="Proteomes" id="UP000663792"/>
    </source>
</evidence>
<feature type="compositionally biased region" description="Low complexity" evidence="1">
    <location>
        <begin position="60"/>
        <end position="83"/>
    </location>
</feature>
<evidence type="ECO:0000256" key="2">
    <source>
        <dbReference type="SAM" id="SignalP"/>
    </source>
</evidence>
<feature type="signal peptide" evidence="2">
    <location>
        <begin position="1"/>
        <end position="29"/>
    </location>
</feature>
<accession>A0A938YDR2</accession>
<gene>
    <name evidence="3" type="ORF">JL106_11700</name>
</gene>
<dbReference type="PROSITE" id="PS51257">
    <property type="entry name" value="PROKAR_LIPOPROTEIN"/>
    <property type="match status" value="1"/>
</dbReference>
<proteinExistence type="predicted"/>
<dbReference type="SUPFAM" id="SSF50630">
    <property type="entry name" value="Acid proteases"/>
    <property type="match status" value="1"/>
</dbReference>
<organism evidence="3 4">
    <name type="scientific">Nakamurella leprariae</name>
    <dbReference type="NCBI Taxonomy" id="2803911"/>
    <lineage>
        <taxon>Bacteria</taxon>
        <taxon>Bacillati</taxon>
        <taxon>Actinomycetota</taxon>
        <taxon>Actinomycetes</taxon>
        <taxon>Nakamurellales</taxon>
        <taxon>Nakamurellaceae</taxon>
        <taxon>Nakamurella</taxon>
    </lineage>
</organism>
<feature type="compositionally biased region" description="Low complexity" evidence="1">
    <location>
        <begin position="26"/>
        <end position="42"/>
    </location>
</feature>
<protein>
    <recommendedName>
        <fullName evidence="5">Peptidase A2 domain-containing protein</fullName>
    </recommendedName>
</protein>
<comment type="caution">
    <text evidence="3">The sequence shown here is derived from an EMBL/GenBank/DDBJ whole genome shotgun (WGS) entry which is preliminary data.</text>
</comment>
<feature type="region of interest" description="Disordered" evidence="1">
    <location>
        <begin position="26"/>
        <end position="90"/>
    </location>
</feature>
<keyword evidence="2" id="KW-0732">Signal</keyword>
<reference evidence="3" key="1">
    <citation type="submission" date="2021-01" db="EMBL/GenBank/DDBJ databases">
        <title>YIM 132084 draft genome.</title>
        <authorList>
            <person name="An D."/>
        </authorList>
    </citation>
    <scope>NUCLEOTIDE SEQUENCE</scope>
    <source>
        <strain evidence="3">YIM 132084</strain>
    </source>
</reference>
<dbReference type="InterPro" id="IPR021109">
    <property type="entry name" value="Peptidase_aspartic_dom_sf"/>
</dbReference>
<dbReference type="EMBL" id="JAERWK010000015">
    <property type="protein sequence ID" value="MBM9467944.1"/>
    <property type="molecule type" value="Genomic_DNA"/>
</dbReference>
<evidence type="ECO:0000256" key="1">
    <source>
        <dbReference type="SAM" id="MobiDB-lite"/>
    </source>
</evidence>
<sequence length="381" mass="37027">MSRARNRTAPAVLAALVVLLAGCSDSDTAGDTSTESSATTAAGTGGDSTGGGTGGGTGATGSPLLPSTTSPASASSTVPSGPTLVVPVYTQPGDSGADSIVVVDISVAGGDPVPVQLDTGSTGLVLNASAAGGALTDTGQAVSIPYVSGTVNGTLAQGVVTIGGVDTTAPVDLTVVPSGGTSPFATGTEGILGIATANGPELASGQPYSPSLQLPSQYAGGSTLQIAASGAGSWTLGPVADPAGAAQIALEPVTGGMETYPSGNRVWAKDVQLCWTIGSEPQQCGPTDLDLGNGTTAINSTTFARLDAGGGTVAAGQPVTMTGPEQQSLWSFTTGTGSGEQDLKLAALGSATEFNTGIEYFVGRTIAWDYAGGRLLITEQG</sequence>
<evidence type="ECO:0000313" key="3">
    <source>
        <dbReference type="EMBL" id="MBM9467944.1"/>
    </source>
</evidence>
<dbReference type="AlphaFoldDB" id="A0A938YDR2"/>